<comment type="caution">
    <text evidence="2">The sequence shown here is derived from an EMBL/GenBank/DDBJ whole genome shotgun (WGS) entry which is preliminary data.</text>
</comment>
<protein>
    <submittedName>
        <fullName evidence="2">Uncharacterized protein</fullName>
    </submittedName>
</protein>
<dbReference type="Proteomes" id="UP000051530">
    <property type="component" value="Unassembled WGS sequence"/>
</dbReference>
<reference evidence="2 3" key="1">
    <citation type="submission" date="2015-07" db="EMBL/GenBank/DDBJ databases">
        <title>The genome of Pseudoloma neurophilia, a relevant intracellular parasite of the zebrafish.</title>
        <authorList>
            <person name="Ndikumana S."/>
            <person name="Pelin A."/>
            <person name="Sanders J."/>
            <person name="Corradi N."/>
        </authorList>
    </citation>
    <scope>NUCLEOTIDE SEQUENCE [LARGE SCALE GENOMIC DNA]</scope>
    <source>
        <strain evidence="2 3">MK1</strain>
    </source>
</reference>
<dbReference type="EMBL" id="LGUB01000748">
    <property type="protein sequence ID" value="KRH92690.1"/>
    <property type="molecule type" value="Genomic_DNA"/>
</dbReference>
<evidence type="ECO:0000313" key="2">
    <source>
        <dbReference type="EMBL" id="KRH92690.1"/>
    </source>
</evidence>
<gene>
    <name evidence="2" type="ORF">M153_34620001</name>
</gene>
<proteinExistence type="predicted"/>
<evidence type="ECO:0000256" key="1">
    <source>
        <dbReference type="SAM" id="Coils"/>
    </source>
</evidence>
<dbReference type="VEuPathDB" id="MicrosporidiaDB:M153_34620001"/>
<accession>A0A0R0LTC3</accession>
<keyword evidence="1" id="KW-0175">Coiled coil</keyword>
<sequence length="47" mass="5524">EDKEIAVLMEKMNEIKQSLDNMTQKLDEVANELVDKSEDEEKEKKDL</sequence>
<feature type="coiled-coil region" evidence="1">
    <location>
        <begin position="5"/>
        <end position="39"/>
    </location>
</feature>
<feature type="non-terminal residue" evidence="2">
    <location>
        <position position="1"/>
    </location>
</feature>
<organism evidence="2 3">
    <name type="scientific">Pseudoloma neurophilia</name>
    <dbReference type="NCBI Taxonomy" id="146866"/>
    <lineage>
        <taxon>Eukaryota</taxon>
        <taxon>Fungi</taxon>
        <taxon>Fungi incertae sedis</taxon>
        <taxon>Microsporidia</taxon>
        <taxon>Pseudoloma</taxon>
    </lineage>
</organism>
<keyword evidence="3" id="KW-1185">Reference proteome</keyword>
<evidence type="ECO:0000313" key="3">
    <source>
        <dbReference type="Proteomes" id="UP000051530"/>
    </source>
</evidence>
<dbReference type="AlphaFoldDB" id="A0A0R0LTC3"/>
<name>A0A0R0LTC3_9MICR</name>